<keyword evidence="4" id="KW-1185">Reference proteome</keyword>
<protein>
    <submittedName>
        <fullName evidence="3">Uncharacterized protein</fullName>
    </submittedName>
</protein>
<reference evidence="3" key="1">
    <citation type="submission" date="2021-02" db="EMBL/GenBank/DDBJ databases">
        <authorList>
            <person name="Dougan E. K."/>
            <person name="Rhodes N."/>
            <person name="Thang M."/>
            <person name="Chan C."/>
        </authorList>
    </citation>
    <scope>NUCLEOTIDE SEQUENCE</scope>
</reference>
<evidence type="ECO:0000256" key="2">
    <source>
        <dbReference type="SAM" id="SignalP"/>
    </source>
</evidence>
<accession>A0A812KPU9</accession>
<dbReference type="OrthoDB" id="421863at2759"/>
<feature type="signal peptide" evidence="2">
    <location>
        <begin position="1"/>
        <end position="29"/>
    </location>
</feature>
<keyword evidence="1" id="KW-0812">Transmembrane</keyword>
<dbReference type="Proteomes" id="UP000604046">
    <property type="component" value="Unassembled WGS sequence"/>
</dbReference>
<keyword evidence="1" id="KW-1133">Transmembrane helix</keyword>
<comment type="caution">
    <text evidence="3">The sequence shown here is derived from an EMBL/GenBank/DDBJ whole genome shotgun (WGS) entry which is preliminary data.</text>
</comment>
<keyword evidence="1" id="KW-0472">Membrane</keyword>
<gene>
    <name evidence="3" type="ORF">SNAT2548_LOCUS9586</name>
</gene>
<evidence type="ECO:0000313" key="3">
    <source>
        <dbReference type="EMBL" id="CAE7232245.1"/>
    </source>
</evidence>
<dbReference type="GO" id="GO:0016020">
    <property type="term" value="C:membrane"/>
    <property type="evidence" value="ECO:0007669"/>
    <property type="project" value="InterPro"/>
</dbReference>
<dbReference type="PROSITE" id="PS51257">
    <property type="entry name" value="PROKAR_LIPOPROTEIN"/>
    <property type="match status" value="1"/>
</dbReference>
<sequence length="158" mass="16691">MQRKEKRGVSLLLLLLLVAGCIVVRQLAGRCGQPAFVPPAEQPQIRTPGVHSPNLPQSAVALAGLAPLMLAPEASVAQGWESAAVMLPLELINTGLNLFKTALGIYALMSWLYAFGIIDMRNDIVMKVQGALSSVIDPVLNPLRSVIPPPLGPKGLAA</sequence>
<dbReference type="AlphaFoldDB" id="A0A812KPU9"/>
<keyword evidence="2" id="KW-0732">Signal</keyword>
<dbReference type="InterPro" id="IPR003425">
    <property type="entry name" value="CCB3/YggT"/>
</dbReference>
<evidence type="ECO:0000256" key="1">
    <source>
        <dbReference type="SAM" id="Phobius"/>
    </source>
</evidence>
<dbReference type="Pfam" id="PF02325">
    <property type="entry name" value="CCB3_YggT"/>
    <property type="match status" value="1"/>
</dbReference>
<proteinExistence type="predicted"/>
<dbReference type="EMBL" id="CAJNDS010000761">
    <property type="protein sequence ID" value="CAE7232245.1"/>
    <property type="molecule type" value="Genomic_DNA"/>
</dbReference>
<feature type="transmembrane region" description="Helical" evidence="1">
    <location>
        <begin position="98"/>
        <end position="118"/>
    </location>
</feature>
<evidence type="ECO:0000313" key="4">
    <source>
        <dbReference type="Proteomes" id="UP000604046"/>
    </source>
</evidence>
<feature type="chain" id="PRO_5032581323" evidence="2">
    <location>
        <begin position="30"/>
        <end position="158"/>
    </location>
</feature>
<name>A0A812KPU9_9DINO</name>
<organism evidence="3 4">
    <name type="scientific">Symbiodinium natans</name>
    <dbReference type="NCBI Taxonomy" id="878477"/>
    <lineage>
        <taxon>Eukaryota</taxon>
        <taxon>Sar</taxon>
        <taxon>Alveolata</taxon>
        <taxon>Dinophyceae</taxon>
        <taxon>Suessiales</taxon>
        <taxon>Symbiodiniaceae</taxon>
        <taxon>Symbiodinium</taxon>
    </lineage>
</organism>